<dbReference type="RefSeq" id="WP_156989776.1">
    <property type="nucleotide sequence ID" value="NZ_VWXL01000014.1"/>
</dbReference>
<dbReference type="Proteomes" id="UP000469440">
    <property type="component" value="Unassembled WGS sequence"/>
</dbReference>
<dbReference type="PANTHER" id="PTHR43035">
    <property type="entry name" value="FATTY ACID REPRESSION MUTANT PROTEIN 2-RELATED"/>
    <property type="match status" value="1"/>
</dbReference>
<comment type="subcellular location">
    <subcellularLocation>
        <location evidence="1">Cytoplasm</location>
    </subcellularLocation>
</comment>
<dbReference type="OrthoDB" id="9810617at2"/>
<evidence type="ECO:0000256" key="3">
    <source>
        <dbReference type="ARBA" id="ARBA00023002"/>
    </source>
</evidence>
<dbReference type="GO" id="GO:0034599">
    <property type="term" value="P:cellular response to oxidative stress"/>
    <property type="evidence" value="ECO:0007669"/>
    <property type="project" value="InterPro"/>
</dbReference>
<organism evidence="5 6">
    <name type="scientific">Caproicibacter fermentans</name>
    <dbReference type="NCBI Taxonomy" id="2576756"/>
    <lineage>
        <taxon>Bacteria</taxon>
        <taxon>Bacillati</taxon>
        <taxon>Bacillota</taxon>
        <taxon>Clostridia</taxon>
        <taxon>Eubacteriales</taxon>
        <taxon>Acutalibacteraceae</taxon>
        <taxon>Caproicibacter</taxon>
    </lineage>
</organism>
<keyword evidence="2" id="KW-0963">Cytoplasm</keyword>
<dbReference type="CDD" id="cd02140">
    <property type="entry name" value="Frm2-like"/>
    <property type="match status" value="1"/>
</dbReference>
<dbReference type="InterPro" id="IPR029479">
    <property type="entry name" value="Nitroreductase"/>
</dbReference>
<proteinExistence type="predicted"/>
<dbReference type="InterPro" id="IPR033877">
    <property type="entry name" value="Frm2/Hbn1"/>
</dbReference>
<accession>A0A6N8HX76</accession>
<gene>
    <name evidence="5" type="ORF">CAFE_06640</name>
</gene>
<protein>
    <submittedName>
        <fullName evidence="5">Nitroreductase family protein</fullName>
    </submittedName>
</protein>
<dbReference type="PANTHER" id="PTHR43035:SF1">
    <property type="entry name" value="FATTY ACID REPRESSION MUTANT PROTEIN 2-RELATED"/>
    <property type="match status" value="1"/>
</dbReference>
<comment type="caution">
    <text evidence="5">The sequence shown here is derived from an EMBL/GenBank/DDBJ whole genome shotgun (WGS) entry which is preliminary data.</text>
</comment>
<dbReference type="InterPro" id="IPR000415">
    <property type="entry name" value="Nitroreductase-like"/>
</dbReference>
<dbReference type="Pfam" id="PF00881">
    <property type="entry name" value="Nitroreductase"/>
    <property type="match status" value="1"/>
</dbReference>
<dbReference type="Gene3D" id="3.40.109.10">
    <property type="entry name" value="NADH Oxidase"/>
    <property type="match status" value="1"/>
</dbReference>
<dbReference type="FunFam" id="3.40.109.10:FF:000001">
    <property type="entry name" value="Nitroreductase family"/>
    <property type="match status" value="1"/>
</dbReference>
<dbReference type="GO" id="GO:0016491">
    <property type="term" value="F:oxidoreductase activity"/>
    <property type="evidence" value="ECO:0007669"/>
    <property type="project" value="UniProtKB-KW"/>
</dbReference>
<evidence type="ECO:0000313" key="5">
    <source>
        <dbReference type="EMBL" id="MVB09993.1"/>
    </source>
</evidence>
<keyword evidence="3" id="KW-0560">Oxidoreductase</keyword>
<feature type="domain" description="Nitroreductase" evidence="4">
    <location>
        <begin position="10"/>
        <end position="177"/>
    </location>
</feature>
<dbReference type="EMBL" id="VWXL01000014">
    <property type="protein sequence ID" value="MVB09993.1"/>
    <property type="molecule type" value="Genomic_DNA"/>
</dbReference>
<evidence type="ECO:0000256" key="1">
    <source>
        <dbReference type="ARBA" id="ARBA00004496"/>
    </source>
</evidence>
<dbReference type="SUPFAM" id="SSF55469">
    <property type="entry name" value="FMN-dependent nitroreductase-like"/>
    <property type="match status" value="1"/>
</dbReference>
<evidence type="ECO:0000256" key="2">
    <source>
        <dbReference type="ARBA" id="ARBA00022490"/>
    </source>
</evidence>
<dbReference type="GO" id="GO:0005737">
    <property type="term" value="C:cytoplasm"/>
    <property type="evidence" value="ECO:0007669"/>
    <property type="project" value="UniProtKB-SubCell"/>
</dbReference>
<evidence type="ECO:0000259" key="4">
    <source>
        <dbReference type="Pfam" id="PF00881"/>
    </source>
</evidence>
<sequence>MTDTFLKVLENRRSVYSIGRGPSVSEEEILSIVRRAVTASPSAFNSQSSRAIVLFGKEHDKLWDDTKAILKGIVPAENFSKTEEKIDSFRGGTGTVLYFEDQDVVTGLQEHFPLYKDNFPVWSLQSSGMLQLAVWSALEEAGLGASLQHYNPLIDEKVRQHWSAPKNWKLLGQMPFGSVTGNPGPKENLPVDERVKVFR</sequence>
<reference evidence="5 6" key="1">
    <citation type="submission" date="2019-09" db="EMBL/GenBank/DDBJ databases">
        <title>Genome sequence of Clostridium sp. EA1.</title>
        <authorList>
            <person name="Poehlein A."/>
            <person name="Bengelsdorf F.R."/>
            <person name="Daniel R."/>
        </authorList>
    </citation>
    <scope>NUCLEOTIDE SEQUENCE [LARGE SCALE GENOMIC DNA]</scope>
    <source>
        <strain evidence="5 6">EA1</strain>
    </source>
</reference>
<evidence type="ECO:0000313" key="6">
    <source>
        <dbReference type="Proteomes" id="UP000469440"/>
    </source>
</evidence>
<name>A0A6N8HX76_9FIRM</name>
<dbReference type="AlphaFoldDB" id="A0A6N8HX76"/>
<keyword evidence="6" id="KW-1185">Reference proteome</keyword>